<evidence type="ECO:0000256" key="2">
    <source>
        <dbReference type="ARBA" id="ARBA00022763"/>
    </source>
</evidence>
<dbReference type="PANTHER" id="PTHR28529:SF2">
    <property type="entry name" value="DNA REPAIR PROTEIN SWI5 HOMOLOG"/>
    <property type="match status" value="1"/>
</dbReference>
<protein>
    <submittedName>
        <fullName evidence="5">Duf1337 domain-containing protein</fullName>
    </submittedName>
</protein>
<name>A0A167DXD2_COLIC</name>
<evidence type="ECO:0000313" key="5">
    <source>
        <dbReference type="EMBL" id="KZL84455.1"/>
    </source>
</evidence>
<keyword evidence="6" id="KW-1185">Reference proteome</keyword>
<dbReference type="Gene3D" id="1.20.5.170">
    <property type="match status" value="1"/>
</dbReference>
<feature type="region of interest" description="Disordered" evidence="4">
    <location>
        <begin position="17"/>
        <end position="61"/>
    </location>
</feature>
<sequence>MSSPTRRTVMNNLHQAKMMDSRGNDANSRTVGGDTGGKSARNLINDQSQIENVPNTSEKNDKKFAEASAVVARHVELLREYNEIKDVGQQLMGMVAEKRGVTVGSLYRTGEFGVGPKD</sequence>
<keyword evidence="2" id="KW-0227">DNA damage</keyword>
<evidence type="ECO:0000256" key="1">
    <source>
        <dbReference type="ARBA" id="ARBA00008060"/>
    </source>
</evidence>
<dbReference type="PANTHER" id="PTHR28529">
    <property type="entry name" value="DNA REPAIR PROTEIN SWI5 HOMOLOG"/>
    <property type="match status" value="1"/>
</dbReference>
<dbReference type="STRING" id="1573173.A0A167DXD2"/>
<comment type="similarity">
    <text evidence="1">Belongs to the SWI5/SAE3 family.</text>
</comment>
<feature type="compositionally biased region" description="Polar residues" evidence="4">
    <location>
        <begin position="42"/>
        <end position="57"/>
    </location>
</feature>
<dbReference type="InterPro" id="IPR010760">
    <property type="entry name" value="DNA-repair_Swi5"/>
</dbReference>
<comment type="caution">
    <text evidence="5">The sequence shown here is derived from an EMBL/GenBank/DDBJ whole genome shotgun (WGS) entry which is preliminary data.</text>
</comment>
<evidence type="ECO:0000313" key="6">
    <source>
        <dbReference type="Proteomes" id="UP000076584"/>
    </source>
</evidence>
<dbReference type="GO" id="GO:0000709">
    <property type="term" value="P:meiotic joint molecule formation"/>
    <property type="evidence" value="ECO:0007669"/>
    <property type="project" value="TreeGrafter"/>
</dbReference>
<dbReference type="GO" id="GO:0032798">
    <property type="term" value="C:Swi5-Sfr1 complex"/>
    <property type="evidence" value="ECO:0007669"/>
    <property type="project" value="TreeGrafter"/>
</dbReference>
<dbReference type="AlphaFoldDB" id="A0A167DXD2"/>
<dbReference type="Pfam" id="PF07061">
    <property type="entry name" value="Swi5"/>
    <property type="match status" value="1"/>
</dbReference>
<gene>
    <name evidence="5" type="ORF">CI238_03552</name>
</gene>
<evidence type="ECO:0000256" key="3">
    <source>
        <dbReference type="ARBA" id="ARBA00023204"/>
    </source>
</evidence>
<dbReference type="EMBL" id="LFIW01000874">
    <property type="protein sequence ID" value="KZL84455.1"/>
    <property type="molecule type" value="Genomic_DNA"/>
</dbReference>
<dbReference type="GO" id="GO:0010772">
    <property type="term" value="P:meiotic DNA recombinase assembly involved in reciprocal meiotic recombination"/>
    <property type="evidence" value="ECO:0007669"/>
    <property type="project" value="TreeGrafter"/>
</dbReference>
<evidence type="ECO:0000256" key="4">
    <source>
        <dbReference type="SAM" id="MobiDB-lite"/>
    </source>
</evidence>
<reference evidence="5 6" key="1">
    <citation type="submission" date="2015-06" db="EMBL/GenBank/DDBJ databases">
        <title>Survival trade-offs in plant roots during colonization by closely related pathogenic and mutualistic fungi.</title>
        <authorList>
            <person name="Hacquard S."/>
            <person name="Kracher B."/>
            <person name="Hiruma K."/>
            <person name="Weinman A."/>
            <person name="Muench P."/>
            <person name="Garrido Oter R."/>
            <person name="Ver Loren van Themaat E."/>
            <person name="Dallerey J.-F."/>
            <person name="Damm U."/>
            <person name="Henrissat B."/>
            <person name="Lespinet O."/>
            <person name="Thon M."/>
            <person name="Kemen E."/>
            <person name="McHardy A.C."/>
            <person name="Schulze-Lefert P."/>
            <person name="O'Connell R.J."/>
        </authorList>
    </citation>
    <scope>NUCLEOTIDE SEQUENCE [LARGE SCALE GENOMIC DNA]</scope>
    <source>
        <strain evidence="5 6">MAFF 238704</strain>
    </source>
</reference>
<dbReference type="Proteomes" id="UP000076584">
    <property type="component" value="Unassembled WGS sequence"/>
</dbReference>
<keyword evidence="3" id="KW-0234">DNA repair</keyword>
<proteinExistence type="inferred from homology"/>
<dbReference type="GO" id="GO:0034974">
    <property type="term" value="C:Swi5-Swi2 complex"/>
    <property type="evidence" value="ECO:0007669"/>
    <property type="project" value="TreeGrafter"/>
</dbReference>
<organism evidence="5 6">
    <name type="scientific">Colletotrichum incanum</name>
    <name type="common">Soybean anthracnose fungus</name>
    <dbReference type="NCBI Taxonomy" id="1573173"/>
    <lineage>
        <taxon>Eukaryota</taxon>
        <taxon>Fungi</taxon>
        <taxon>Dikarya</taxon>
        <taxon>Ascomycota</taxon>
        <taxon>Pezizomycotina</taxon>
        <taxon>Sordariomycetes</taxon>
        <taxon>Hypocreomycetidae</taxon>
        <taxon>Glomerellales</taxon>
        <taxon>Glomerellaceae</taxon>
        <taxon>Colletotrichum</taxon>
        <taxon>Colletotrichum spaethianum species complex</taxon>
    </lineage>
</organism>
<accession>A0A167DXD2</accession>